<feature type="domain" description="HTH crp-type" evidence="5">
    <location>
        <begin position="153"/>
        <end position="219"/>
    </location>
</feature>
<dbReference type="PANTHER" id="PTHR24567:SF74">
    <property type="entry name" value="HTH-TYPE TRANSCRIPTIONAL REGULATOR ARCR"/>
    <property type="match status" value="1"/>
</dbReference>
<reference evidence="6 7" key="1">
    <citation type="submission" date="2018-06" db="EMBL/GenBank/DDBJ databases">
        <title>Comparative genomics of Brasilonema spp. strains.</title>
        <authorList>
            <person name="Alvarenga D.O."/>
            <person name="Fiore M.F."/>
            <person name="Varani A.M."/>
        </authorList>
    </citation>
    <scope>NUCLEOTIDE SEQUENCE [LARGE SCALE GENOMIC DNA]</scope>
    <source>
        <strain evidence="6 7">CENA114</strain>
    </source>
</reference>
<dbReference type="GO" id="GO:0003700">
    <property type="term" value="F:DNA-binding transcription factor activity"/>
    <property type="evidence" value="ECO:0007669"/>
    <property type="project" value="TreeGrafter"/>
</dbReference>
<evidence type="ECO:0000256" key="2">
    <source>
        <dbReference type="ARBA" id="ARBA00023125"/>
    </source>
</evidence>
<dbReference type="KEGG" id="bsen:DP114_06640"/>
<keyword evidence="2" id="KW-0238">DNA-binding</keyword>
<evidence type="ECO:0000313" key="6">
    <source>
        <dbReference type="EMBL" id="QDL07617.1"/>
    </source>
</evidence>
<evidence type="ECO:0000259" key="5">
    <source>
        <dbReference type="Pfam" id="PF13545"/>
    </source>
</evidence>
<dbReference type="SUPFAM" id="SSF46785">
    <property type="entry name" value="Winged helix' DNA-binding domain"/>
    <property type="match status" value="1"/>
</dbReference>
<name>A0A856MEX6_9CYAN</name>
<dbReference type="CDD" id="cd00038">
    <property type="entry name" value="CAP_ED"/>
    <property type="match status" value="1"/>
</dbReference>
<dbReference type="GO" id="GO:0003677">
    <property type="term" value="F:DNA binding"/>
    <property type="evidence" value="ECO:0007669"/>
    <property type="project" value="UniProtKB-KW"/>
</dbReference>
<dbReference type="Proteomes" id="UP000503129">
    <property type="component" value="Chromosome"/>
</dbReference>
<proteinExistence type="predicted"/>
<dbReference type="InterPro" id="IPR050397">
    <property type="entry name" value="Env_Response_Regulators"/>
</dbReference>
<evidence type="ECO:0000256" key="1">
    <source>
        <dbReference type="ARBA" id="ARBA00023015"/>
    </source>
</evidence>
<evidence type="ECO:0000313" key="7">
    <source>
        <dbReference type="Proteomes" id="UP000503129"/>
    </source>
</evidence>
<gene>
    <name evidence="6" type="ORF">DP114_06640</name>
</gene>
<evidence type="ECO:0000259" key="4">
    <source>
        <dbReference type="Pfam" id="PF00027"/>
    </source>
</evidence>
<dbReference type="GO" id="GO:0005829">
    <property type="term" value="C:cytosol"/>
    <property type="evidence" value="ECO:0007669"/>
    <property type="project" value="TreeGrafter"/>
</dbReference>
<dbReference type="Gene3D" id="2.60.120.10">
    <property type="entry name" value="Jelly Rolls"/>
    <property type="match status" value="1"/>
</dbReference>
<protein>
    <submittedName>
        <fullName evidence="6">Crp/Fnr family transcriptional regulator</fullName>
    </submittedName>
</protein>
<dbReference type="InterPro" id="IPR036388">
    <property type="entry name" value="WH-like_DNA-bd_sf"/>
</dbReference>
<feature type="domain" description="Cyclic nucleotide-binding" evidence="4">
    <location>
        <begin position="41"/>
        <end position="116"/>
    </location>
</feature>
<accession>A0A856MEX6</accession>
<dbReference type="Pfam" id="PF00027">
    <property type="entry name" value="cNMP_binding"/>
    <property type="match status" value="1"/>
</dbReference>
<dbReference type="PANTHER" id="PTHR24567">
    <property type="entry name" value="CRP FAMILY TRANSCRIPTIONAL REGULATORY PROTEIN"/>
    <property type="match status" value="1"/>
</dbReference>
<dbReference type="RefSeq" id="WP_169268757.1">
    <property type="nucleotide sequence ID" value="NZ_CAWOXK010000001.1"/>
</dbReference>
<keyword evidence="1" id="KW-0805">Transcription regulation</keyword>
<dbReference type="AlphaFoldDB" id="A0A856MEX6"/>
<dbReference type="InterPro" id="IPR012318">
    <property type="entry name" value="HTH_CRP"/>
</dbReference>
<keyword evidence="3" id="KW-0804">Transcription</keyword>
<dbReference type="InterPro" id="IPR036390">
    <property type="entry name" value="WH_DNA-bd_sf"/>
</dbReference>
<dbReference type="Pfam" id="PF13545">
    <property type="entry name" value="HTH_Crp_2"/>
    <property type="match status" value="1"/>
</dbReference>
<organism evidence="6 7">
    <name type="scientific">Brasilonema sennae CENA114</name>
    <dbReference type="NCBI Taxonomy" id="415709"/>
    <lineage>
        <taxon>Bacteria</taxon>
        <taxon>Bacillati</taxon>
        <taxon>Cyanobacteriota</taxon>
        <taxon>Cyanophyceae</taxon>
        <taxon>Nostocales</taxon>
        <taxon>Scytonemataceae</taxon>
        <taxon>Brasilonema</taxon>
        <taxon>Bromeliae group (in: Brasilonema)</taxon>
    </lineage>
</organism>
<dbReference type="InterPro" id="IPR014710">
    <property type="entry name" value="RmlC-like_jellyroll"/>
</dbReference>
<evidence type="ECO:0000256" key="3">
    <source>
        <dbReference type="ARBA" id="ARBA00023163"/>
    </source>
</evidence>
<dbReference type="InterPro" id="IPR018490">
    <property type="entry name" value="cNMP-bd_dom_sf"/>
</dbReference>
<dbReference type="EMBL" id="CP030118">
    <property type="protein sequence ID" value="QDL07617.1"/>
    <property type="molecule type" value="Genomic_DNA"/>
</dbReference>
<dbReference type="SUPFAM" id="SSF51206">
    <property type="entry name" value="cAMP-binding domain-like"/>
    <property type="match status" value="1"/>
</dbReference>
<keyword evidence="7" id="KW-1185">Reference proteome</keyword>
<sequence length="239" mass="27046">MSASQNHPKQIENRLLASLPKEEQERLQPHLELIPLVEFKQFLYTPNEPIQYIYFPNSGVISLITIMQNGDAVEVATIGNEGMVGLPILGVNTIPGQALVQVPGEALRMKADVFQREVTPKSPLYKLLQRYTQALFNSIAQLAACNRLHSIEERFCRWVLMSQDRVGKNEFPLTQEFLGQMLGVRRASVSVVAAIIHKAGFIIYKRGKMTILDREGLQDVTCECYQMIKDEFESLLPDN</sequence>
<dbReference type="Gene3D" id="1.10.10.10">
    <property type="entry name" value="Winged helix-like DNA-binding domain superfamily/Winged helix DNA-binding domain"/>
    <property type="match status" value="1"/>
</dbReference>
<dbReference type="InterPro" id="IPR000595">
    <property type="entry name" value="cNMP-bd_dom"/>
</dbReference>